<keyword evidence="1" id="KW-0472">Membrane</keyword>
<keyword evidence="1" id="KW-0812">Transmembrane</keyword>
<evidence type="ECO:0000313" key="2">
    <source>
        <dbReference type="EMBL" id="PVZ69615.1"/>
    </source>
</evidence>
<evidence type="ECO:0000256" key="1">
    <source>
        <dbReference type="SAM" id="Phobius"/>
    </source>
</evidence>
<keyword evidence="3" id="KW-1185">Reference proteome</keyword>
<dbReference type="Proteomes" id="UP000244906">
    <property type="component" value="Unassembled WGS sequence"/>
</dbReference>
<feature type="transmembrane region" description="Helical" evidence="1">
    <location>
        <begin position="56"/>
        <end position="76"/>
    </location>
</feature>
<dbReference type="EMBL" id="QDDL01000003">
    <property type="protein sequence ID" value="PVZ69615.1"/>
    <property type="molecule type" value="Genomic_DNA"/>
</dbReference>
<protein>
    <submittedName>
        <fullName evidence="2">Uncharacterized protein</fullName>
    </submittedName>
</protein>
<gene>
    <name evidence="2" type="ORF">DC094_09930</name>
</gene>
<accession>A0A2V1GY99</accession>
<evidence type="ECO:0000313" key="3">
    <source>
        <dbReference type="Proteomes" id="UP000244906"/>
    </source>
</evidence>
<sequence>MGLLQVDIHYLRSKAYQLSDFGRIWLENESIVLNVLILYLLLSVACGGLLRFFNWASLLLLATLSLFFILAFIACVGSLAKLWLQSRLLGCVMGASLFIESTIAWKV</sequence>
<comment type="caution">
    <text evidence="2">The sequence shown here is derived from an EMBL/GenBank/DDBJ whole genome shotgun (WGS) entry which is preliminary data.</text>
</comment>
<name>A0A2V1GY99_9GAMM</name>
<dbReference type="AlphaFoldDB" id="A0A2V1GY99"/>
<feature type="transmembrane region" description="Helical" evidence="1">
    <location>
        <begin position="31"/>
        <end position="50"/>
    </location>
</feature>
<proteinExistence type="predicted"/>
<organism evidence="2 3">
    <name type="scientific">Pelagibaculum spongiae</name>
    <dbReference type="NCBI Taxonomy" id="2080658"/>
    <lineage>
        <taxon>Bacteria</taxon>
        <taxon>Pseudomonadati</taxon>
        <taxon>Pseudomonadota</taxon>
        <taxon>Gammaproteobacteria</taxon>
        <taxon>Oceanospirillales</taxon>
        <taxon>Pelagibaculum</taxon>
    </lineage>
</organism>
<keyword evidence="1" id="KW-1133">Transmembrane helix</keyword>
<reference evidence="2 3" key="1">
    <citation type="submission" date="2018-04" db="EMBL/GenBank/DDBJ databases">
        <title>Thalassorhabdus spongiae gen. nov., sp. nov., isolated from a marine sponge in South-West Iceland.</title>
        <authorList>
            <person name="Knobloch S."/>
            <person name="Daussin A."/>
            <person name="Johannsson R."/>
            <person name="Marteinsson V.T."/>
        </authorList>
    </citation>
    <scope>NUCLEOTIDE SEQUENCE [LARGE SCALE GENOMIC DNA]</scope>
    <source>
        <strain evidence="2 3">Hp12</strain>
    </source>
</reference>